<keyword evidence="2" id="KW-0472">Membrane</keyword>
<evidence type="ECO:0000313" key="3">
    <source>
        <dbReference type="EMBL" id="RNL90321.1"/>
    </source>
</evidence>
<evidence type="ECO:0008006" key="5">
    <source>
        <dbReference type="Google" id="ProtNLM"/>
    </source>
</evidence>
<keyword evidence="4" id="KW-1185">Reference proteome</keyword>
<evidence type="ECO:0000313" key="4">
    <source>
        <dbReference type="Proteomes" id="UP000267469"/>
    </source>
</evidence>
<comment type="caution">
    <text evidence="3">The sequence shown here is derived from an EMBL/GenBank/DDBJ whole genome shotgun (WGS) entry which is preliminary data.</text>
</comment>
<dbReference type="Proteomes" id="UP000267469">
    <property type="component" value="Unassembled WGS sequence"/>
</dbReference>
<keyword evidence="2" id="KW-0812">Transmembrane</keyword>
<name>A0A3N0ERD9_SINP1</name>
<keyword evidence="2" id="KW-1133">Transmembrane helix</keyword>
<dbReference type="AlphaFoldDB" id="A0A3N0ERD9"/>
<sequence length="466" mass="54067">MAYAVNVEIKNPRMGKNTKRLFPTLIFGMMCMLTFGQVQMPKTPTPTNFQIATPTQDITPNVVPNPLGNPYYDGQDRIRRQNEQIIAEVERNEQLLAQQQKQLNDDIAEFNNNHINYSLPSYGNIEGTKYYREVFEKLNRTDPNKFSVKDLNFQIENAFYENQRDKAEFDRIIKNIGEFITAKMQELNYGPNSNSAKNFMLFQFFSDTLKLKNGTEHLPFKYDFEDYMGIKDYSKMFVTKLLATQTGQCHSMPLLYLILAEEINAEAYLAYSPNHSYIRFPADSGKWYDIELTNGMFSTPSYVLQSGFIKSEALQHKIYMHSLSNRQLLSQFYTDLAGGYIAKYGYDEFSATVIGKALELYPNSIIANLTKANIDANRLQYVIQQLDIDPSIPEERDKIRSHPQAVEVLREADCQYNKIDNLGYTFMPDEAYQNWLQSMKEQKSKQDNQTIKEQLKGFMDKKQLKN</sequence>
<organism evidence="3 4">
    <name type="scientific">Sinomicrobium pectinilyticum</name>
    <dbReference type="NCBI Taxonomy" id="1084421"/>
    <lineage>
        <taxon>Bacteria</taxon>
        <taxon>Pseudomonadati</taxon>
        <taxon>Bacteroidota</taxon>
        <taxon>Flavobacteriia</taxon>
        <taxon>Flavobacteriales</taxon>
        <taxon>Flavobacteriaceae</taxon>
        <taxon>Sinomicrobium</taxon>
    </lineage>
</organism>
<feature type="transmembrane region" description="Helical" evidence="2">
    <location>
        <begin position="21"/>
        <end position="40"/>
    </location>
</feature>
<dbReference type="OrthoDB" id="1041391at2"/>
<dbReference type="RefSeq" id="WP_123215208.1">
    <property type="nucleotide sequence ID" value="NZ_RJTM01000033.1"/>
</dbReference>
<accession>A0A3N0ERD9</accession>
<evidence type="ECO:0000256" key="1">
    <source>
        <dbReference type="SAM" id="Coils"/>
    </source>
</evidence>
<dbReference type="EMBL" id="RJTM01000033">
    <property type="protein sequence ID" value="RNL90321.1"/>
    <property type="molecule type" value="Genomic_DNA"/>
</dbReference>
<evidence type="ECO:0000256" key="2">
    <source>
        <dbReference type="SAM" id="Phobius"/>
    </source>
</evidence>
<proteinExistence type="predicted"/>
<feature type="coiled-coil region" evidence="1">
    <location>
        <begin position="78"/>
        <end position="113"/>
    </location>
</feature>
<reference evidence="3 4" key="1">
    <citation type="submission" date="2018-10" db="EMBL/GenBank/DDBJ databases">
        <title>Sinomicrobium pectinilyticum sp. nov., a pectinase-producing bacterium isolated from alkaline and saline soil, and emended description of the genus Sinomicrobium.</title>
        <authorList>
            <person name="Cheng B."/>
            <person name="Li C."/>
            <person name="Lai Q."/>
            <person name="Du M."/>
            <person name="Shao Z."/>
            <person name="Xu P."/>
            <person name="Yang C."/>
        </authorList>
    </citation>
    <scope>NUCLEOTIDE SEQUENCE [LARGE SCALE GENOMIC DNA]</scope>
    <source>
        <strain evidence="3 4">5DNS001</strain>
    </source>
</reference>
<gene>
    <name evidence="3" type="ORF">ED312_06520</name>
</gene>
<protein>
    <recommendedName>
        <fullName evidence="5">Protein SirB1 N-terminal domain-containing protein</fullName>
    </recommendedName>
</protein>
<keyword evidence="1" id="KW-0175">Coiled coil</keyword>